<evidence type="ECO:0000313" key="3">
    <source>
        <dbReference type="Proteomes" id="UP000187464"/>
    </source>
</evidence>
<dbReference type="EMBL" id="LT605205">
    <property type="protein sequence ID" value="SCD21729.1"/>
    <property type="molecule type" value="Genomic_DNA"/>
</dbReference>
<dbReference type="InterPro" id="IPR002716">
    <property type="entry name" value="PIN_dom"/>
</dbReference>
<dbReference type="RefSeq" id="WP_076931518.1">
    <property type="nucleotide sequence ID" value="NZ_LT605205.1"/>
</dbReference>
<dbReference type="SUPFAM" id="SSF88723">
    <property type="entry name" value="PIN domain-like"/>
    <property type="match status" value="1"/>
</dbReference>
<evidence type="ECO:0000313" key="2">
    <source>
        <dbReference type="EMBL" id="SCD21729.1"/>
    </source>
</evidence>
<accession>A0A1R3T6L1</accession>
<evidence type="ECO:0000259" key="1">
    <source>
        <dbReference type="Pfam" id="PF13470"/>
    </source>
</evidence>
<dbReference type="Gene3D" id="3.40.50.1010">
    <property type="entry name" value="5'-nuclease"/>
    <property type="match status" value="1"/>
</dbReference>
<keyword evidence="3" id="KW-1185">Reference proteome</keyword>
<protein>
    <submittedName>
        <fullName evidence="2">Pilt protein domain-containing protein</fullName>
    </submittedName>
</protein>
<organism evidence="2 3">
    <name type="scientific">Proteiniphilum saccharofermentans</name>
    <dbReference type="NCBI Taxonomy" id="1642647"/>
    <lineage>
        <taxon>Bacteria</taxon>
        <taxon>Pseudomonadati</taxon>
        <taxon>Bacteroidota</taxon>
        <taxon>Bacteroidia</taxon>
        <taxon>Bacteroidales</taxon>
        <taxon>Dysgonomonadaceae</taxon>
        <taxon>Proteiniphilum</taxon>
    </lineage>
</organism>
<reference evidence="2 3" key="1">
    <citation type="submission" date="2016-08" db="EMBL/GenBank/DDBJ databases">
        <authorList>
            <person name="Seilhamer J.J."/>
        </authorList>
    </citation>
    <scope>NUCLEOTIDE SEQUENCE [LARGE SCALE GENOMIC DNA]</scope>
    <source>
        <strain evidence="2">M3/6</strain>
    </source>
</reference>
<dbReference type="Proteomes" id="UP000187464">
    <property type="component" value="Chromosome I"/>
</dbReference>
<dbReference type="KEGG" id="psac:PSM36_2940"/>
<name>A0A1R3T6L1_9BACT</name>
<dbReference type="AlphaFoldDB" id="A0A1R3T6L1"/>
<dbReference type="InterPro" id="IPR029060">
    <property type="entry name" value="PIN-like_dom_sf"/>
</dbReference>
<gene>
    <name evidence="2" type="ORF">PSM36_2940</name>
</gene>
<proteinExistence type="predicted"/>
<sequence>MENLLIDTNIVVDLLSRRENFYQEAQELFTLADENDVKLFISALTFANTHYLLLRHLSENEARKVMIKFKLLVKILPLEDKILELALASDFRDFEDAIQYHTALENKLNIIITRNKKNFKTSRIPVLTAKEFLNR</sequence>
<feature type="domain" description="PIN" evidence="1">
    <location>
        <begin position="4"/>
        <end position="117"/>
    </location>
</feature>
<dbReference type="STRING" id="1642647.PSM36_2940"/>
<dbReference type="Pfam" id="PF13470">
    <property type="entry name" value="PIN_3"/>
    <property type="match status" value="1"/>
</dbReference>